<dbReference type="HOGENOM" id="CLU_2577893_0_0_1"/>
<keyword evidence="2" id="KW-0812">Transmembrane</keyword>
<sequence>MVETGELDQHNHINYAKNRTPGYKDTQTGFVWASKIRALQSMGQAAQPNISLFFFFFFFYCCLYRYHRNRKILPNLTAQQW</sequence>
<reference evidence="3" key="1">
    <citation type="submission" date="2015-04" db="UniProtKB">
        <authorList>
            <consortium name="EnsemblPlants"/>
        </authorList>
    </citation>
    <scope>IDENTIFICATION</scope>
</reference>
<keyword evidence="4" id="KW-1185">Reference proteome</keyword>
<dbReference type="Gramene" id="OMERI04G25940.1">
    <property type="protein sequence ID" value="OMERI04G25940.1"/>
    <property type="gene ID" value="OMERI04G25940"/>
</dbReference>
<proteinExistence type="predicted"/>
<evidence type="ECO:0000313" key="4">
    <source>
        <dbReference type="Proteomes" id="UP000008021"/>
    </source>
</evidence>
<keyword evidence="2" id="KW-0472">Membrane</keyword>
<organism evidence="3">
    <name type="scientific">Oryza meridionalis</name>
    <dbReference type="NCBI Taxonomy" id="40149"/>
    <lineage>
        <taxon>Eukaryota</taxon>
        <taxon>Viridiplantae</taxon>
        <taxon>Streptophyta</taxon>
        <taxon>Embryophyta</taxon>
        <taxon>Tracheophyta</taxon>
        <taxon>Spermatophyta</taxon>
        <taxon>Magnoliopsida</taxon>
        <taxon>Liliopsida</taxon>
        <taxon>Poales</taxon>
        <taxon>Poaceae</taxon>
        <taxon>BOP clade</taxon>
        <taxon>Oryzoideae</taxon>
        <taxon>Oryzeae</taxon>
        <taxon>Oryzinae</taxon>
        <taxon>Oryza</taxon>
    </lineage>
</organism>
<accession>A0A0E0DKK3</accession>
<dbReference type="AlphaFoldDB" id="A0A0E0DKK3"/>
<feature type="region of interest" description="Disordered" evidence="1">
    <location>
        <begin position="1"/>
        <end position="23"/>
    </location>
</feature>
<protein>
    <submittedName>
        <fullName evidence="3">Uncharacterized protein</fullName>
    </submittedName>
</protein>
<dbReference type="Proteomes" id="UP000008021">
    <property type="component" value="Chromosome 4"/>
</dbReference>
<reference evidence="3" key="2">
    <citation type="submission" date="2018-05" db="EMBL/GenBank/DDBJ databases">
        <title>OmerRS3 (Oryza meridionalis Reference Sequence Version 3).</title>
        <authorList>
            <person name="Zhang J."/>
            <person name="Kudrna D."/>
            <person name="Lee S."/>
            <person name="Talag J."/>
            <person name="Welchert J."/>
            <person name="Wing R.A."/>
        </authorList>
    </citation>
    <scope>NUCLEOTIDE SEQUENCE [LARGE SCALE GENOMIC DNA]</scope>
    <source>
        <strain evidence="3">cv. OR44</strain>
    </source>
</reference>
<feature type="transmembrane region" description="Helical" evidence="2">
    <location>
        <begin position="49"/>
        <end position="66"/>
    </location>
</feature>
<evidence type="ECO:0000313" key="3">
    <source>
        <dbReference type="EnsemblPlants" id="OMERI04G25940.1"/>
    </source>
</evidence>
<name>A0A0E0DKK3_9ORYZ</name>
<evidence type="ECO:0000256" key="1">
    <source>
        <dbReference type="SAM" id="MobiDB-lite"/>
    </source>
</evidence>
<evidence type="ECO:0000256" key="2">
    <source>
        <dbReference type="SAM" id="Phobius"/>
    </source>
</evidence>
<keyword evidence="2" id="KW-1133">Transmembrane helix</keyword>
<dbReference type="EnsemblPlants" id="OMERI04G25940.1">
    <property type="protein sequence ID" value="OMERI04G25940.1"/>
    <property type="gene ID" value="OMERI04G25940"/>
</dbReference>